<evidence type="ECO:0000313" key="2">
    <source>
        <dbReference type="EMBL" id="KIP21242.1"/>
    </source>
</evidence>
<reference evidence="2 3" key="1">
    <citation type="submission" date="2015-01" db="EMBL/GenBank/DDBJ databases">
        <title>Genome sequence of Anoxybacillus ayderensis strain AB04.</title>
        <authorList>
            <person name="Belduz A.O."/>
            <person name="Canakci S."/>
            <person name="Chan K.-G."/>
            <person name="Kahar U.M."/>
            <person name="Yaakob A.S."/>
            <person name="Chan C.S."/>
            <person name="Goh K.M."/>
        </authorList>
    </citation>
    <scope>NUCLEOTIDE SEQUENCE [LARGE SCALE GENOMIC DNA]</scope>
    <source>
        <strain evidence="2 3">AB04</strain>
    </source>
</reference>
<name>A0A0D0HPM2_9BACL</name>
<dbReference type="EMBL" id="JXTG01000006">
    <property type="protein sequence ID" value="KIP21242.1"/>
    <property type="molecule type" value="Genomic_DNA"/>
</dbReference>
<keyword evidence="1" id="KW-0472">Membrane</keyword>
<feature type="transmembrane region" description="Helical" evidence="1">
    <location>
        <begin position="56"/>
        <end position="77"/>
    </location>
</feature>
<evidence type="ECO:0000313" key="3">
    <source>
        <dbReference type="Proteomes" id="UP000032047"/>
    </source>
</evidence>
<dbReference type="AlphaFoldDB" id="A0A0D0HPM2"/>
<accession>A0A0D0HPM2</accession>
<proteinExistence type="predicted"/>
<dbReference type="PATRIC" id="fig|265546.4.peg.1480"/>
<gene>
    <name evidence="2" type="ORF">JV16_01480</name>
</gene>
<evidence type="ECO:0000256" key="1">
    <source>
        <dbReference type="SAM" id="Phobius"/>
    </source>
</evidence>
<keyword evidence="3" id="KW-1185">Reference proteome</keyword>
<protein>
    <recommendedName>
        <fullName evidence="4">Bacteriocin</fullName>
    </recommendedName>
</protein>
<sequence length="83" mass="8725">MREDMLLNVSIGFNELTFEEMILVDGGVKVKWGQVLEGVAYFGATMLAISSAPVTVPVGVIALAGLSGTAFAGYTVGKAIKFR</sequence>
<dbReference type="Proteomes" id="UP000032047">
    <property type="component" value="Unassembled WGS sequence"/>
</dbReference>
<organism evidence="2 3">
    <name type="scientific">Anoxybacillus ayderensis</name>
    <dbReference type="NCBI Taxonomy" id="265546"/>
    <lineage>
        <taxon>Bacteria</taxon>
        <taxon>Bacillati</taxon>
        <taxon>Bacillota</taxon>
        <taxon>Bacilli</taxon>
        <taxon>Bacillales</taxon>
        <taxon>Anoxybacillaceae</taxon>
        <taxon>Anoxybacillus</taxon>
    </lineage>
</organism>
<keyword evidence="1" id="KW-1133">Transmembrane helix</keyword>
<comment type="caution">
    <text evidence="2">The sequence shown here is derived from an EMBL/GenBank/DDBJ whole genome shotgun (WGS) entry which is preliminary data.</text>
</comment>
<keyword evidence="1" id="KW-0812">Transmembrane</keyword>
<evidence type="ECO:0008006" key="4">
    <source>
        <dbReference type="Google" id="ProtNLM"/>
    </source>
</evidence>